<dbReference type="AlphaFoldDB" id="A0A7S3ATB7"/>
<feature type="compositionally biased region" description="Acidic residues" evidence="3">
    <location>
        <begin position="682"/>
        <end position="698"/>
    </location>
</feature>
<evidence type="ECO:0008006" key="7">
    <source>
        <dbReference type="Google" id="ProtNLM"/>
    </source>
</evidence>
<evidence type="ECO:0000259" key="4">
    <source>
        <dbReference type="Pfam" id="PF04802"/>
    </source>
</evidence>
<dbReference type="EMBL" id="HBHX01024103">
    <property type="protein sequence ID" value="CAE0112753.1"/>
    <property type="molecule type" value="Transcribed_RNA"/>
</dbReference>
<feature type="compositionally biased region" description="Polar residues" evidence="3">
    <location>
        <begin position="668"/>
        <end position="677"/>
    </location>
</feature>
<dbReference type="InterPro" id="IPR016024">
    <property type="entry name" value="ARM-type_fold"/>
</dbReference>
<protein>
    <recommendedName>
        <fullName evidence="7">Serine/threonine-protein phosphatase 4 regulatory subunit 3-like central domain-containing protein</fullName>
    </recommendedName>
</protein>
<dbReference type="SUPFAM" id="SSF50729">
    <property type="entry name" value="PH domain-like"/>
    <property type="match status" value="1"/>
</dbReference>
<evidence type="ECO:0000256" key="2">
    <source>
        <dbReference type="ARBA" id="ARBA00023242"/>
    </source>
</evidence>
<organism evidence="6">
    <name type="scientific">Haptolina ericina</name>
    <dbReference type="NCBI Taxonomy" id="156174"/>
    <lineage>
        <taxon>Eukaryota</taxon>
        <taxon>Haptista</taxon>
        <taxon>Haptophyta</taxon>
        <taxon>Prymnesiophyceae</taxon>
        <taxon>Prymnesiales</taxon>
        <taxon>Prymnesiaceae</taxon>
        <taxon>Haptolina</taxon>
    </lineage>
</organism>
<feature type="region of interest" description="Disordered" evidence="3">
    <location>
        <begin position="650"/>
        <end position="731"/>
    </location>
</feature>
<dbReference type="InterPro" id="IPR011993">
    <property type="entry name" value="PH-like_dom_sf"/>
</dbReference>
<sequence>MAAKEARHRAKVYCLNDDGQWDDRGTGHAAVQYLTAEASAFIVVMSEDDGNSCLLQAKVHLQDIYQRQQDTIVSWNEPETGVDYALSFQDPEGCTDLWEQICSLQGRSPDDAPEAPEAQAPEQGVVLQDASAVDAPVAELPAPEMRNLAAIAEVIAETPLFKRGKLAEAFLCHDYIPRLVALFSTVEDLEAKEDLHHLFNIFRGLVTLNDTNVYELLLREDLLMGVIGALEYDPELSAHAHEVRHREFLRDKARFKQVVPIEDSGVLKKVHQNFYLAFIKDVVLPRSLDDNTFATLSQIAFLNNVHIISHLTNDPAYLPNLRTKLSDPSLSAEELLDALRLLQEVCSLAKQLQVYNRAGFYRKFVEHRFFDPLERALTHPAPQLRLSCLDVLLATVQHDPSLLRQHILQQRPKCGMLYGLLHVVSSAGGSGEKPQVAEVLRGLLDPEGMEGREQDDFLNLFYESFVAQLAAPVAGKVHLGTGPMNGASIGDDAASQDVEGEEVDAGVLTSRQHVCELLCFCVHKHSYRIKYFILRNNVLVKILKLVSQRDKCLVLAALRFFRACIGLRDEFYNRYVVKNRCFESVMRQLIANRHRDNLLHSAILELFEFIRRENIKSLITHLAETYQNELASLTHVEIFKGLLLRHEQNEEYKGVPQRPSAAPGLAPATTSAFQTGGRTFPDDDDDAAYFNESDEEEAPTGAVTATDDGAGGGERRPAAQSHPPPAQSPACEADAVAAMPGGGAGSQSLPVHAAAPPSSIRAFVSDLSEGVPWNNHDRAAPDDEDSRAKRPRIAPNGSGGGGGQL</sequence>
<keyword evidence="2" id="KW-0539">Nucleus</keyword>
<dbReference type="GO" id="GO:0005654">
    <property type="term" value="C:nucleoplasm"/>
    <property type="evidence" value="ECO:0007669"/>
    <property type="project" value="TreeGrafter"/>
</dbReference>
<dbReference type="SUPFAM" id="SSF48371">
    <property type="entry name" value="ARM repeat"/>
    <property type="match status" value="1"/>
</dbReference>
<dbReference type="InterPro" id="IPR051137">
    <property type="entry name" value="PP4R3-like"/>
</dbReference>
<comment type="subcellular location">
    <subcellularLocation>
        <location evidence="1">Nucleus</location>
    </subcellularLocation>
</comment>
<evidence type="ECO:0000256" key="1">
    <source>
        <dbReference type="ARBA" id="ARBA00004123"/>
    </source>
</evidence>
<name>A0A7S3ATB7_9EUKA</name>
<evidence type="ECO:0000313" key="6">
    <source>
        <dbReference type="EMBL" id="CAE0112753.1"/>
    </source>
</evidence>
<dbReference type="GO" id="GO:0072542">
    <property type="term" value="F:protein phosphatase activator activity"/>
    <property type="evidence" value="ECO:0007669"/>
    <property type="project" value="TreeGrafter"/>
</dbReference>
<dbReference type="InterPro" id="IPR055236">
    <property type="entry name" value="EVH1_PP4R3"/>
</dbReference>
<dbReference type="Pfam" id="PF04802">
    <property type="entry name" value="PP4R3"/>
    <property type="match status" value="1"/>
</dbReference>
<dbReference type="Pfam" id="PF22972">
    <property type="entry name" value="EVH1_PP4R3"/>
    <property type="match status" value="1"/>
</dbReference>
<dbReference type="PANTHER" id="PTHR23318:SF0">
    <property type="entry name" value="SERINE_THREONINE-PROTEIN PHOSPHATASE 4 REGULATORY SUBUNIT 3"/>
    <property type="match status" value="1"/>
</dbReference>
<gene>
    <name evidence="6" type="ORF">HERI1096_LOCUS13413</name>
</gene>
<feature type="domain" description="PP4R3 EVH1-like" evidence="5">
    <location>
        <begin position="7"/>
        <end position="105"/>
    </location>
</feature>
<dbReference type="GO" id="GO:0030289">
    <property type="term" value="C:protein phosphatase 4 complex"/>
    <property type="evidence" value="ECO:0007669"/>
    <property type="project" value="TreeGrafter"/>
</dbReference>
<proteinExistence type="predicted"/>
<dbReference type="PANTHER" id="PTHR23318">
    <property type="entry name" value="ATP SYNTHASE GAMMA-RELATED"/>
    <property type="match status" value="1"/>
</dbReference>
<dbReference type="Gene3D" id="2.30.29.30">
    <property type="entry name" value="Pleckstrin-homology domain (PH domain)/Phosphotyrosine-binding domain (PTB)"/>
    <property type="match status" value="1"/>
</dbReference>
<evidence type="ECO:0000259" key="5">
    <source>
        <dbReference type="Pfam" id="PF22972"/>
    </source>
</evidence>
<reference evidence="6" key="1">
    <citation type="submission" date="2021-01" db="EMBL/GenBank/DDBJ databases">
        <authorList>
            <person name="Corre E."/>
            <person name="Pelletier E."/>
            <person name="Niang G."/>
            <person name="Scheremetjew M."/>
            <person name="Finn R."/>
            <person name="Kale V."/>
            <person name="Holt S."/>
            <person name="Cochrane G."/>
            <person name="Meng A."/>
            <person name="Brown T."/>
            <person name="Cohen L."/>
        </authorList>
    </citation>
    <scope>NUCLEOTIDE SEQUENCE</scope>
    <source>
        <strain evidence="6">CCMP281</strain>
    </source>
</reference>
<feature type="domain" description="Serine/threonine-protein phosphatase 4 regulatory subunit 3-like central" evidence="4">
    <location>
        <begin position="152"/>
        <end position="648"/>
    </location>
</feature>
<evidence type="ECO:0000256" key="3">
    <source>
        <dbReference type="SAM" id="MobiDB-lite"/>
    </source>
</evidence>
<accession>A0A7S3ATB7</accession>
<dbReference type="InterPro" id="IPR006887">
    <property type="entry name" value="P4R3-like_central_dom"/>
</dbReference>
<feature type="region of interest" description="Disordered" evidence="3">
    <location>
        <begin position="770"/>
        <end position="805"/>
    </location>
</feature>